<evidence type="ECO:0000313" key="2">
    <source>
        <dbReference type="Proteomes" id="UP000634136"/>
    </source>
</evidence>
<organism evidence="1 2">
    <name type="scientific">Senna tora</name>
    <dbReference type="NCBI Taxonomy" id="362788"/>
    <lineage>
        <taxon>Eukaryota</taxon>
        <taxon>Viridiplantae</taxon>
        <taxon>Streptophyta</taxon>
        <taxon>Embryophyta</taxon>
        <taxon>Tracheophyta</taxon>
        <taxon>Spermatophyta</taxon>
        <taxon>Magnoliopsida</taxon>
        <taxon>eudicotyledons</taxon>
        <taxon>Gunneridae</taxon>
        <taxon>Pentapetalae</taxon>
        <taxon>rosids</taxon>
        <taxon>fabids</taxon>
        <taxon>Fabales</taxon>
        <taxon>Fabaceae</taxon>
        <taxon>Caesalpinioideae</taxon>
        <taxon>Cassia clade</taxon>
        <taxon>Senna</taxon>
    </lineage>
</organism>
<accession>A0A834WTJ5</accession>
<keyword evidence="2" id="KW-1185">Reference proteome</keyword>
<name>A0A834WTJ5_9FABA</name>
<dbReference type="AlphaFoldDB" id="A0A834WTJ5"/>
<dbReference type="Proteomes" id="UP000634136">
    <property type="component" value="Unassembled WGS sequence"/>
</dbReference>
<evidence type="ECO:0000313" key="1">
    <source>
        <dbReference type="EMBL" id="KAF7832093.1"/>
    </source>
</evidence>
<sequence length="86" mass="9775">MGLEIVQKSNISLGVVFGNPSAFNARMGLIIVRKVCELMSKRILKRKSRLNLKRIQEVLVKRVAVEVSQTDRFALYFGIQVDLVLE</sequence>
<proteinExistence type="predicted"/>
<dbReference type="EMBL" id="JAAIUW010000005">
    <property type="protein sequence ID" value="KAF7832093.1"/>
    <property type="molecule type" value="Genomic_DNA"/>
</dbReference>
<comment type="caution">
    <text evidence="1">The sequence shown here is derived from an EMBL/GenBank/DDBJ whole genome shotgun (WGS) entry which is preliminary data.</text>
</comment>
<protein>
    <submittedName>
        <fullName evidence="1">Uncharacterized protein</fullName>
    </submittedName>
</protein>
<gene>
    <name evidence="1" type="ORF">G2W53_014426</name>
</gene>
<reference evidence="1" key="1">
    <citation type="submission" date="2020-09" db="EMBL/GenBank/DDBJ databases">
        <title>Genome-Enabled Discovery of Anthraquinone Biosynthesis in Senna tora.</title>
        <authorList>
            <person name="Kang S.-H."/>
            <person name="Pandey R.P."/>
            <person name="Lee C.-M."/>
            <person name="Sim J.-S."/>
            <person name="Jeong J.-T."/>
            <person name="Choi B.-S."/>
            <person name="Jung M."/>
            <person name="Ginzburg D."/>
            <person name="Zhao K."/>
            <person name="Won S.Y."/>
            <person name="Oh T.-J."/>
            <person name="Yu Y."/>
            <person name="Kim N.-H."/>
            <person name="Lee O.R."/>
            <person name="Lee T.-H."/>
            <person name="Bashyal P."/>
            <person name="Kim T.-S."/>
            <person name="Lee W.-H."/>
            <person name="Kawkins C."/>
            <person name="Kim C.-K."/>
            <person name="Kim J.S."/>
            <person name="Ahn B.O."/>
            <person name="Rhee S.Y."/>
            <person name="Sohng J.K."/>
        </authorList>
    </citation>
    <scope>NUCLEOTIDE SEQUENCE</scope>
    <source>
        <tissue evidence="1">Leaf</tissue>
    </source>
</reference>